<dbReference type="EMBL" id="AP022601">
    <property type="protein sequence ID" value="BBY94912.1"/>
    <property type="molecule type" value="Genomic_DNA"/>
</dbReference>
<dbReference type="Proteomes" id="UP000465785">
    <property type="component" value="Chromosome"/>
</dbReference>
<evidence type="ECO:0000313" key="3">
    <source>
        <dbReference type="Proteomes" id="UP000465785"/>
    </source>
</evidence>
<evidence type="ECO:0000256" key="1">
    <source>
        <dbReference type="SAM" id="Phobius"/>
    </source>
</evidence>
<reference evidence="2 3" key="1">
    <citation type="journal article" date="2019" name="Emerg. Microbes Infect.">
        <title>Comprehensive subspecies identification of 175 nontuberculous mycobacteria species based on 7547 genomic profiles.</title>
        <authorList>
            <person name="Matsumoto Y."/>
            <person name="Kinjo T."/>
            <person name="Motooka D."/>
            <person name="Nabeya D."/>
            <person name="Jung N."/>
            <person name="Uechi K."/>
            <person name="Horii T."/>
            <person name="Iida T."/>
            <person name="Fujita J."/>
            <person name="Nakamura S."/>
        </authorList>
    </citation>
    <scope>NUCLEOTIDE SEQUENCE [LARGE SCALE GENOMIC DNA]</scope>
    <source>
        <strain evidence="2 3">JCM 6399</strain>
    </source>
</reference>
<keyword evidence="3" id="KW-1185">Reference proteome</keyword>
<sequence>MSATRFDRPLAGRSVHPRSVVNATTARQLFAHLATTLVLATVALLAAWQFMFSGATPHHGTVASHRTTASTH</sequence>
<evidence type="ECO:0000313" key="2">
    <source>
        <dbReference type="EMBL" id="BBY94912.1"/>
    </source>
</evidence>
<proteinExistence type="predicted"/>
<dbReference type="KEGG" id="mgau:MGALJ_45810"/>
<keyword evidence="1" id="KW-0812">Transmembrane</keyword>
<gene>
    <name evidence="2" type="ORF">MGALJ_45810</name>
</gene>
<name>A0A9W4B6Q3_9MYCO</name>
<dbReference type="AlphaFoldDB" id="A0A9W4B6Q3"/>
<protein>
    <submittedName>
        <fullName evidence="2">Uncharacterized protein</fullName>
    </submittedName>
</protein>
<keyword evidence="1" id="KW-0472">Membrane</keyword>
<keyword evidence="1" id="KW-1133">Transmembrane helix</keyword>
<accession>A0A9W4B6Q3</accession>
<dbReference type="RefSeq" id="WP_163733248.1">
    <property type="nucleotide sequence ID" value="NZ_AP022601.1"/>
</dbReference>
<feature type="transmembrane region" description="Helical" evidence="1">
    <location>
        <begin position="29"/>
        <end position="48"/>
    </location>
</feature>
<organism evidence="2 3">
    <name type="scientific">Mycobacterium gallinarum</name>
    <dbReference type="NCBI Taxonomy" id="39689"/>
    <lineage>
        <taxon>Bacteria</taxon>
        <taxon>Bacillati</taxon>
        <taxon>Actinomycetota</taxon>
        <taxon>Actinomycetes</taxon>
        <taxon>Mycobacteriales</taxon>
        <taxon>Mycobacteriaceae</taxon>
        <taxon>Mycobacterium</taxon>
    </lineage>
</organism>